<dbReference type="Pfam" id="PF20247">
    <property type="entry name" value="DUF6602"/>
    <property type="match status" value="1"/>
</dbReference>
<reference evidence="2 3" key="1">
    <citation type="submission" date="2024-04" db="EMBL/GenBank/DDBJ databases">
        <authorList>
            <person name="Suleimanova A.D."/>
            <person name="Pudova D.S."/>
            <person name="Shagimardanova E.I."/>
            <person name="Sharipova M.R."/>
        </authorList>
    </citation>
    <scope>NUCLEOTIDE SEQUENCE [LARGE SCALE GENOMIC DNA]</scope>
    <source>
        <strain evidence="2 3">3.1</strain>
    </source>
</reference>
<evidence type="ECO:0000259" key="1">
    <source>
        <dbReference type="Pfam" id="PF20247"/>
    </source>
</evidence>
<evidence type="ECO:0000313" key="3">
    <source>
        <dbReference type="Proteomes" id="UP001468095"/>
    </source>
</evidence>
<comment type="caution">
    <text evidence="2">The sequence shown here is derived from an EMBL/GenBank/DDBJ whole genome shotgun (WGS) entry which is preliminary data.</text>
</comment>
<dbReference type="RefSeq" id="WP_031378139.1">
    <property type="nucleotide sequence ID" value="NZ_JBCGBG010000011.1"/>
</dbReference>
<dbReference type="Proteomes" id="UP001468095">
    <property type="component" value="Unassembled WGS sequence"/>
</dbReference>
<sequence>MSANIINKILNHKAKRFKSIFSDDSVDLYFNSERKTFHAAEFGRYRENLTADFLKAFIPGYTAVSTGFIVSQKNSVSTQCDIILYDKELTPLIQDDNLNQFFPADCIKGIGEVKSNLKQSQLKEALVKLAKVKMVSFEVSLRSAGHNGDIYDREQNWNHAYTFLICNRIEGDTSDLAKDIDDYYNQNSIPHKFRHNFVLSLDGNALFYRDSEDYSVASPVVRSNGADVICTPANIDRDFDRAIKHFAQLTYTNLSLQKRVIMNLMEYLS</sequence>
<gene>
    <name evidence="2" type="ORF">AABB92_22400</name>
</gene>
<proteinExistence type="predicted"/>
<organism evidence="2 3">
    <name type="scientific">Pantoea brenneri</name>
    <dbReference type="NCBI Taxonomy" id="472694"/>
    <lineage>
        <taxon>Bacteria</taxon>
        <taxon>Pseudomonadati</taxon>
        <taxon>Pseudomonadota</taxon>
        <taxon>Gammaproteobacteria</taxon>
        <taxon>Enterobacterales</taxon>
        <taxon>Erwiniaceae</taxon>
        <taxon>Pantoea</taxon>
    </lineage>
</organism>
<dbReference type="EMBL" id="JBCGBG010000011">
    <property type="protein sequence ID" value="MEL7698392.1"/>
    <property type="molecule type" value="Genomic_DNA"/>
</dbReference>
<accession>A0ABU9MQQ4</accession>
<evidence type="ECO:0000313" key="2">
    <source>
        <dbReference type="EMBL" id="MEL7698392.1"/>
    </source>
</evidence>
<name>A0ABU9MQQ4_9GAMM</name>
<keyword evidence="3" id="KW-1185">Reference proteome</keyword>
<dbReference type="InterPro" id="IPR046537">
    <property type="entry name" value="DUF6602"/>
</dbReference>
<protein>
    <submittedName>
        <fullName evidence="2">DUF6602 domain-containing protein</fullName>
    </submittedName>
</protein>
<feature type="domain" description="DUF6602" evidence="1">
    <location>
        <begin position="33"/>
        <end position="133"/>
    </location>
</feature>
<dbReference type="CDD" id="cd21173">
    <property type="entry name" value="NucC-like"/>
    <property type="match status" value="1"/>
</dbReference>